<sequence>MLLPSEDDFRCFPFIPAQVSQYWRLTVLATPALWSNVDISPPWNLSAIQTYIDRSKESLIDLHLLYDFISPDEHPSTDSAHSLAHILQPHYRRCRTIEVSGDTQIIPAILVVLESMQHSTYPHLQRFLVEGTEMADADHDVFTLRDAPMLTDVRLRGTGLHYFRLPLTNVTELHLAPVENALNYAIFFEMIQSCSASLVTLVIYDGLFAWWREADMVSRVSNMPSLRHIHIYGNMLAVSELLLTISAPDLEEIAIAPFVGDDLVPLEEDIQRKKSPRFPKLKSLTLTLIPASDVIESTLDRAEFCFPGIQTLVLPNPYWRDVLRGLTSRGGIHSMVPCWPQLDSVALRALDDDFDVLHQFILDRQEAGAPIRTLYLDAESVKKLDHYEDMRQKVSIVEADPWLVQQSAAFYSEEKSRFLGDD</sequence>
<dbReference type="KEGG" id="lbc:LACBIDRAFT_331223"/>
<protein>
    <submittedName>
        <fullName evidence="1">Predicted protein</fullName>
    </submittedName>
</protein>
<dbReference type="AlphaFoldDB" id="B0DNU6"/>
<dbReference type="OrthoDB" id="3047947at2759"/>
<dbReference type="Gene3D" id="3.80.10.10">
    <property type="entry name" value="Ribonuclease Inhibitor"/>
    <property type="match status" value="1"/>
</dbReference>
<dbReference type="HOGENOM" id="CLU_020999_5_1_1"/>
<evidence type="ECO:0000313" key="2">
    <source>
        <dbReference type="Proteomes" id="UP000001194"/>
    </source>
</evidence>
<reference evidence="1 2" key="1">
    <citation type="journal article" date="2008" name="Nature">
        <title>The genome of Laccaria bicolor provides insights into mycorrhizal symbiosis.</title>
        <authorList>
            <person name="Martin F."/>
            <person name="Aerts A."/>
            <person name="Ahren D."/>
            <person name="Brun A."/>
            <person name="Danchin E.G.J."/>
            <person name="Duchaussoy F."/>
            <person name="Gibon J."/>
            <person name="Kohler A."/>
            <person name="Lindquist E."/>
            <person name="Pereda V."/>
            <person name="Salamov A."/>
            <person name="Shapiro H.J."/>
            <person name="Wuyts J."/>
            <person name="Blaudez D."/>
            <person name="Buee M."/>
            <person name="Brokstein P."/>
            <person name="Canbaeck B."/>
            <person name="Cohen D."/>
            <person name="Courty P.E."/>
            <person name="Coutinho P.M."/>
            <person name="Delaruelle C."/>
            <person name="Detter J.C."/>
            <person name="Deveau A."/>
            <person name="DiFazio S."/>
            <person name="Duplessis S."/>
            <person name="Fraissinet-Tachet L."/>
            <person name="Lucic E."/>
            <person name="Frey-Klett P."/>
            <person name="Fourrey C."/>
            <person name="Feussner I."/>
            <person name="Gay G."/>
            <person name="Grimwood J."/>
            <person name="Hoegger P.J."/>
            <person name="Jain P."/>
            <person name="Kilaru S."/>
            <person name="Labbe J."/>
            <person name="Lin Y.C."/>
            <person name="Legue V."/>
            <person name="Le Tacon F."/>
            <person name="Marmeisse R."/>
            <person name="Melayah D."/>
            <person name="Montanini B."/>
            <person name="Muratet M."/>
            <person name="Nehls U."/>
            <person name="Niculita-Hirzel H."/>
            <person name="Oudot-Le Secq M.P."/>
            <person name="Peter M."/>
            <person name="Quesneville H."/>
            <person name="Rajashekar B."/>
            <person name="Reich M."/>
            <person name="Rouhier N."/>
            <person name="Schmutz J."/>
            <person name="Yin T."/>
            <person name="Chalot M."/>
            <person name="Henrissat B."/>
            <person name="Kuees U."/>
            <person name="Lucas S."/>
            <person name="Van de Peer Y."/>
            <person name="Podila G.K."/>
            <person name="Polle A."/>
            <person name="Pukkila P.J."/>
            <person name="Richardson P.M."/>
            <person name="Rouze P."/>
            <person name="Sanders I.R."/>
            <person name="Stajich J.E."/>
            <person name="Tunlid A."/>
            <person name="Tuskan G."/>
            <person name="Grigoriev I.V."/>
        </authorList>
    </citation>
    <scope>NUCLEOTIDE SEQUENCE [LARGE SCALE GENOMIC DNA]</scope>
    <source>
        <strain evidence="2">S238N-H82 / ATCC MYA-4686</strain>
    </source>
</reference>
<dbReference type="RefSeq" id="XP_001885566.1">
    <property type="nucleotide sequence ID" value="XM_001885531.1"/>
</dbReference>
<dbReference type="GeneID" id="6081216"/>
<dbReference type="EMBL" id="DS547122">
    <property type="protein sequence ID" value="EDR03713.1"/>
    <property type="molecule type" value="Genomic_DNA"/>
</dbReference>
<name>B0DNU6_LACBS</name>
<proteinExistence type="predicted"/>
<organism evidence="2">
    <name type="scientific">Laccaria bicolor (strain S238N-H82 / ATCC MYA-4686)</name>
    <name type="common">Bicoloured deceiver</name>
    <name type="synonym">Laccaria laccata var. bicolor</name>
    <dbReference type="NCBI Taxonomy" id="486041"/>
    <lineage>
        <taxon>Eukaryota</taxon>
        <taxon>Fungi</taxon>
        <taxon>Dikarya</taxon>
        <taxon>Basidiomycota</taxon>
        <taxon>Agaricomycotina</taxon>
        <taxon>Agaricomycetes</taxon>
        <taxon>Agaricomycetidae</taxon>
        <taxon>Agaricales</taxon>
        <taxon>Agaricineae</taxon>
        <taxon>Hydnangiaceae</taxon>
        <taxon>Laccaria</taxon>
    </lineage>
</organism>
<accession>B0DNU6</accession>
<dbReference type="InParanoid" id="B0DNU6"/>
<dbReference type="InterPro" id="IPR032675">
    <property type="entry name" value="LRR_dom_sf"/>
</dbReference>
<evidence type="ECO:0000313" key="1">
    <source>
        <dbReference type="EMBL" id="EDR03713.1"/>
    </source>
</evidence>
<dbReference type="Proteomes" id="UP000001194">
    <property type="component" value="Unassembled WGS sequence"/>
</dbReference>
<keyword evidence="2" id="KW-1185">Reference proteome</keyword>
<dbReference type="SUPFAM" id="SSF52047">
    <property type="entry name" value="RNI-like"/>
    <property type="match status" value="1"/>
</dbReference>
<gene>
    <name evidence="1" type="ORF">LACBIDRAFT_331223</name>
</gene>